<comment type="caution">
    <text evidence="1">The sequence shown here is derived from an EMBL/GenBank/DDBJ whole genome shotgun (WGS) entry which is preliminary data.</text>
</comment>
<evidence type="ECO:0000313" key="2">
    <source>
        <dbReference type="Proteomes" id="UP000827721"/>
    </source>
</evidence>
<proteinExistence type="predicted"/>
<evidence type="ECO:0000313" key="1">
    <source>
        <dbReference type="EMBL" id="KAH7573336.1"/>
    </source>
</evidence>
<organism evidence="1 2">
    <name type="scientific">Xanthoceras sorbifolium</name>
    <dbReference type="NCBI Taxonomy" id="99658"/>
    <lineage>
        <taxon>Eukaryota</taxon>
        <taxon>Viridiplantae</taxon>
        <taxon>Streptophyta</taxon>
        <taxon>Embryophyta</taxon>
        <taxon>Tracheophyta</taxon>
        <taxon>Spermatophyta</taxon>
        <taxon>Magnoliopsida</taxon>
        <taxon>eudicotyledons</taxon>
        <taxon>Gunneridae</taxon>
        <taxon>Pentapetalae</taxon>
        <taxon>rosids</taxon>
        <taxon>malvids</taxon>
        <taxon>Sapindales</taxon>
        <taxon>Sapindaceae</taxon>
        <taxon>Xanthoceroideae</taxon>
        <taxon>Xanthoceras</taxon>
    </lineage>
</organism>
<sequence length="66" mass="7131">MVGRSERSSAMGRPKWDNVSHLQARIMHGSMKDTNTICKPSNTATFGSFELGAKVCFIPMVVAASS</sequence>
<protein>
    <submittedName>
        <fullName evidence="1">Uncharacterized protein</fullName>
    </submittedName>
</protein>
<dbReference type="Proteomes" id="UP000827721">
    <property type="component" value="Unassembled WGS sequence"/>
</dbReference>
<dbReference type="EMBL" id="JAFEMO010000003">
    <property type="protein sequence ID" value="KAH7573336.1"/>
    <property type="molecule type" value="Genomic_DNA"/>
</dbReference>
<gene>
    <name evidence="1" type="ORF">JRO89_XS03G0120800</name>
</gene>
<name>A0ABQ8I9M2_9ROSI</name>
<accession>A0ABQ8I9M2</accession>
<keyword evidence="2" id="KW-1185">Reference proteome</keyword>
<reference evidence="1 2" key="1">
    <citation type="submission" date="2021-02" db="EMBL/GenBank/DDBJ databases">
        <title>Plant Genome Project.</title>
        <authorList>
            <person name="Zhang R.-G."/>
        </authorList>
    </citation>
    <scope>NUCLEOTIDE SEQUENCE [LARGE SCALE GENOMIC DNA]</scope>
    <source>
        <tissue evidence="1">Leaves</tissue>
    </source>
</reference>